<dbReference type="InterPro" id="IPR029044">
    <property type="entry name" value="Nucleotide-diphossugar_trans"/>
</dbReference>
<evidence type="ECO:0000256" key="5">
    <source>
        <dbReference type="ARBA" id="ARBA00022679"/>
    </source>
</evidence>
<name>A0A0S7BJX8_9CHLR</name>
<dbReference type="PANTHER" id="PTHR43532:SF1">
    <property type="entry name" value="GLUCOSE-1-PHOSPHATE THYMIDYLYLTRANSFERASE 1"/>
    <property type="match status" value="1"/>
</dbReference>
<keyword evidence="5 10" id="KW-0808">Transferase</keyword>
<organism evidence="12">
    <name type="scientific">Longilinea arvoryzae</name>
    <dbReference type="NCBI Taxonomy" id="360412"/>
    <lineage>
        <taxon>Bacteria</taxon>
        <taxon>Bacillati</taxon>
        <taxon>Chloroflexota</taxon>
        <taxon>Anaerolineae</taxon>
        <taxon>Anaerolineales</taxon>
        <taxon>Anaerolineaceae</taxon>
        <taxon>Longilinea</taxon>
    </lineage>
</organism>
<accession>A0A0S7BJX8</accession>
<evidence type="ECO:0000256" key="2">
    <source>
        <dbReference type="ARBA" id="ARBA00010480"/>
    </source>
</evidence>
<dbReference type="GO" id="GO:0008879">
    <property type="term" value="F:glucose-1-phosphate thymidylyltransferase activity"/>
    <property type="evidence" value="ECO:0007669"/>
    <property type="project" value="UniProtKB-EC"/>
</dbReference>
<keyword evidence="6 10" id="KW-0548">Nucleotidyltransferase</keyword>
<dbReference type="EC" id="2.7.7.24" evidence="3 10"/>
<dbReference type="InterPro" id="IPR005907">
    <property type="entry name" value="G1P_thy_trans_s"/>
</dbReference>
<sequence length="290" mass="32150">MKGIILAGGKGTRLYPITIGVSKQLLPVYNKPMVYYPLSMLLLAGIREILVISTPDDLPVFRRLLGSGDQWGVHIEYAEQDQPRGLADAFRVGASFVDGKPAALILGDNIFYGSGLARQLQTAAQLRDGAMIFAYRVHDPERYGVVEIDRQGKALSIEEKPAQPKTNLAVPGVYFYDHQVTEIAAHLKPSPRGELEITDLNRVYMEKGELRVQVLSRGVAWLDAGTHESLLQAANFVQAVEERQGLMISCPEEIAFRMGFIDKAQLAVQAKRYASNGYGQYLQRLLEEMG</sequence>
<evidence type="ECO:0000313" key="12">
    <source>
        <dbReference type="EMBL" id="GAP13946.1"/>
    </source>
</evidence>
<dbReference type="Proteomes" id="UP000055060">
    <property type="component" value="Unassembled WGS sequence"/>
</dbReference>
<keyword evidence="13" id="KW-1185">Reference proteome</keyword>
<dbReference type="GO" id="GO:0046872">
    <property type="term" value="F:metal ion binding"/>
    <property type="evidence" value="ECO:0007669"/>
    <property type="project" value="UniProtKB-KW"/>
</dbReference>
<evidence type="ECO:0000256" key="7">
    <source>
        <dbReference type="ARBA" id="ARBA00022723"/>
    </source>
</evidence>
<evidence type="ECO:0000259" key="11">
    <source>
        <dbReference type="Pfam" id="PF00483"/>
    </source>
</evidence>
<evidence type="ECO:0000256" key="10">
    <source>
        <dbReference type="RuleBase" id="RU003706"/>
    </source>
</evidence>
<comment type="similarity">
    <text evidence="2 10">Belongs to the glucose-1-phosphate thymidylyltransferase family.</text>
</comment>
<feature type="domain" description="Nucleotidyl transferase" evidence="11">
    <location>
        <begin position="2"/>
        <end position="238"/>
    </location>
</feature>
<evidence type="ECO:0000313" key="13">
    <source>
        <dbReference type="Proteomes" id="UP000055060"/>
    </source>
</evidence>
<evidence type="ECO:0000256" key="4">
    <source>
        <dbReference type="ARBA" id="ARBA00017654"/>
    </source>
</evidence>
<gene>
    <name evidence="12" type="ORF">LARV_01705</name>
</gene>
<dbReference type="RefSeq" id="WP_075073243.1">
    <property type="nucleotide sequence ID" value="NZ_DF967972.1"/>
</dbReference>
<dbReference type="EMBL" id="DF967972">
    <property type="protein sequence ID" value="GAP13946.1"/>
    <property type="molecule type" value="Genomic_DNA"/>
</dbReference>
<comment type="cofactor">
    <cofactor evidence="1">
        <name>Mg(2+)</name>
        <dbReference type="ChEBI" id="CHEBI:18420"/>
    </cofactor>
</comment>
<reference evidence="12" key="1">
    <citation type="submission" date="2015-07" db="EMBL/GenBank/DDBJ databases">
        <title>Draft Genome Sequences of Anaerolinea thermolimosa IMO-1, Bellilinea caldifistulae GOMI-1, Leptolinea tardivitalis YMTK-2, Levilinea saccharolytica KIBI-1,Longilinea arvoryzae KOME-1, Previously Described as Members of the Anaerolineaceae (Chloroflexi).</title>
        <authorList>
            <person name="Sekiguchi Y."/>
            <person name="Ohashi A."/>
            <person name="Matsuura N."/>
            <person name="Tourlousse M.D."/>
        </authorList>
    </citation>
    <scope>NUCLEOTIDE SEQUENCE [LARGE SCALE GENOMIC DNA]</scope>
    <source>
        <strain evidence="12">KOME-1</strain>
    </source>
</reference>
<dbReference type="FunFam" id="3.90.550.10:FF:000023">
    <property type="entry name" value="Glucose-1-phosphate thymidylyltransferase"/>
    <property type="match status" value="1"/>
</dbReference>
<dbReference type="STRING" id="360412.LARV_01705"/>
<proteinExistence type="inferred from homology"/>
<dbReference type="CDD" id="cd02538">
    <property type="entry name" value="G1P_TT_short"/>
    <property type="match status" value="1"/>
</dbReference>
<keyword evidence="8 10" id="KW-0460">Magnesium</keyword>
<evidence type="ECO:0000256" key="3">
    <source>
        <dbReference type="ARBA" id="ARBA00012461"/>
    </source>
</evidence>
<evidence type="ECO:0000256" key="1">
    <source>
        <dbReference type="ARBA" id="ARBA00001946"/>
    </source>
</evidence>
<dbReference type="NCBIfam" id="TIGR01207">
    <property type="entry name" value="rmlA"/>
    <property type="match status" value="1"/>
</dbReference>
<comment type="function">
    <text evidence="10">Catalyzes the formation of dTDP-glucose, from dTTP and glucose 1-phosphate, as well as its pyrophosphorolysis.</text>
</comment>
<evidence type="ECO:0000256" key="8">
    <source>
        <dbReference type="ARBA" id="ARBA00022842"/>
    </source>
</evidence>
<keyword evidence="7 10" id="KW-0479">Metal-binding</keyword>
<dbReference type="AlphaFoldDB" id="A0A0S7BJX8"/>
<dbReference type="Gene3D" id="3.90.550.10">
    <property type="entry name" value="Spore Coat Polysaccharide Biosynthesis Protein SpsA, Chain A"/>
    <property type="match status" value="1"/>
</dbReference>
<evidence type="ECO:0000256" key="6">
    <source>
        <dbReference type="ARBA" id="ARBA00022695"/>
    </source>
</evidence>
<dbReference type="Pfam" id="PF00483">
    <property type="entry name" value="NTP_transferase"/>
    <property type="match status" value="1"/>
</dbReference>
<dbReference type="PANTHER" id="PTHR43532">
    <property type="entry name" value="GLUCOSE-1-PHOSPHATE THYMIDYLYLTRANSFERASE"/>
    <property type="match status" value="1"/>
</dbReference>
<dbReference type="SUPFAM" id="SSF53448">
    <property type="entry name" value="Nucleotide-diphospho-sugar transferases"/>
    <property type="match status" value="1"/>
</dbReference>
<dbReference type="OrthoDB" id="9803871at2"/>
<dbReference type="InterPro" id="IPR005835">
    <property type="entry name" value="NTP_transferase_dom"/>
</dbReference>
<evidence type="ECO:0000256" key="9">
    <source>
        <dbReference type="ARBA" id="ARBA00049336"/>
    </source>
</evidence>
<protein>
    <recommendedName>
        <fullName evidence="4 10">Glucose-1-phosphate thymidylyltransferase</fullName>
        <ecNumber evidence="3 10">2.7.7.24</ecNumber>
    </recommendedName>
</protein>
<comment type="catalytic activity">
    <reaction evidence="9 10">
        <text>dTTP + alpha-D-glucose 1-phosphate + H(+) = dTDP-alpha-D-glucose + diphosphate</text>
        <dbReference type="Rhea" id="RHEA:15225"/>
        <dbReference type="ChEBI" id="CHEBI:15378"/>
        <dbReference type="ChEBI" id="CHEBI:33019"/>
        <dbReference type="ChEBI" id="CHEBI:37568"/>
        <dbReference type="ChEBI" id="CHEBI:57477"/>
        <dbReference type="ChEBI" id="CHEBI:58601"/>
        <dbReference type="EC" id="2.7.7.24"/>
    </reaction>
</comment>